<evidence type="ECO:0000256" key="11">
    <source>
        <dbReference type="ARBA" id="ARBA00023128"/>
    </source>
</evidence>
<evidence type="ECO:0000256" key="4">
    <source>
        <dbReference type="ARBA" id="ARBA00011533"/>
    </source>
</evidence>
<keyword evidence="6" id="KW-0813">Transport</keyword>
<keyword evidence="10" id="KW-0007">Acetylation</keyword>
<dbReference type="PANTHER" id="PTHR12485:SF1">
    <property type="entry name" value="NADH DEHYDROGENASE [UBIQUINONE] 1 ALPHA SUBCOMPLEX SUBUNIT 7"/>
    <property type="match status" value="1"/>
</dbReference>
<organism evidence="16 17">
    <name type="scientific">Mycetomoellerius zeteki</name>
    <dbReference type="NCBI Taxonomy" id="64791"/>
    <lineage>
        <taxon>Eukaryota</taxon>
        <taxon>Metazoa</taxon>
        <taxon>Ecdysozoa</taxon>
        <taxon>Arthropoda</taxon>
        <taxon>Hexapoda</taxon>
        <taxon>Insecta</taxon>
        <taxon>Pterygota</taxon>
        <taxon>Neoptera</taxon>
        <taxon>Endopterygota</taxon>
        <taxon>Hymenoptera</taxon>
        <taxon>Apocrita</taxon>
        <taxon>Aculeata</taxon>
        <taxon>Formicoidea</taxon>
        <taxon>Formicidae</taxon>
        <taxon>Myrmicinae</taxon>
        <taxon>Mycetomoellerius</taxon>
    </lineage>
</organism>
<dbReference type="Proteomes" id="UP000075809">
    <property type="component" value="Unassembled WGS sequence"/>
</dbReference>
<evidence type="ECO:0000256" key="9">
    <source>
        <dbReference type="ARBA" id="ARBA00022982"/>
    </source>
</evidence>
<comment type="subunit">
    <text evidence="4">Complex I is composed of 45 different subunits.</text>
</comment>
<keyword evidence="8" id="KW-0999">Mitochondrion inner membrane</keyword>
<reference evidence="16 17" key="1">
    <citation type="submission" date="2015-09" db="EMBL/GenBank/DDBJ databases">
        <title>Trachymyrmex zeteki WGS genome.</title>
        <authorList>
            <person name="Nygaard S."/>
            <person name="Hu H."/>
            <person name="Boomsma J."/>
            <person name="Zhang G."/>
        </authorList>
    </citation>
    <scope>NUCLEOTIDE SEQUENCE [LARGE SCALE GENOMIC DNA]</scope>
    <source>
        <strain evidence="16">Tzet28-1</strain>
        <tissue evidence="16">Whole body</tissue>
    </source>
</reference>
<evidence type="ECO:0000256" key="15">
    <source>
        <dbReference type="SAM" id="MobiDB-lite"/>
    </source>
</evidence>
<keyword evidence="12" id="KW-0472">Membrane</keyword>
<dbReference type="GO" id="GO:0005743">
    <property type="term" value="C:mitochondrial inner membrane"/>
    <property type="evidence" value="ECO:0007669"/>
    <property type="project" value="UniProtKB-SubCell"/>
</dbReference>
<evidence type="ECO:0000256" key="6">
    <source>
        <dbReference type="ARBA" id="ARBA00022448"/>
    </source>
</evidence>
<evidence type="ECO:0000256" key="5">
    <source>
        <dbReference type="ARBA" id="ARBA00016383"/>
    </source>
</evidence>
<sequence length="89" mass="10566">MHLKFYFLQRKIILPHRYADDQAKRTQPPPNIPDGPNQKTSQIYYYTRDARREVKPPMLIDRTKQIDTEKESVAEKKFLTPGKAYNWGS</sequence>
<comment type="similarity">
    <text evidence="3">Belongs to the complex I NDUFA7 subunit family.</text>
</comment>
<evidence type="ECO:0000256" key="13">
    <source>
        <dbReference type="ARBA" id="ARBA00030360"/>
    </source>
</evidence>
<evidence type="ECO:0000256" key="2">
    <source>
        <dbReference type="ARBA" id="ARBA00004443"/>
    </source>
</evidence>
<dbReference type="STRING" id="64791.A0A151XA93"/>
<feature type="region of interest" description="Disordered" evidence="15">
    <location>
        <begin position="19"/>
        <end position="40"/>
    </location>
</feature>
<accession>A0A151XA93</accession>
<name>A0A151XA93_9HYME</name>
<evidence type="ECO:0000256" key="3">
    <source>
        <dbReference type="ARBA" id="ARBA00005482"/>
    </source>
</evidence>
<keyword evidence="17" id="KW-1185">Reference proteome</keyword>
<dbReference type="AlphaFoldDB" id="A0A151XA93"/>
<comment type="function">
    <text evidence="1">Accessory subunit of the mitochondrial membrane respiratory chain NADH dehydrogenase (Complex I), that is believed not to be involved in catalysis. Complex I functions in the transfer of electrons from NADH to the respiratory chain. The immediate electron acceptor for the enzyme is believed to be ubiquinone.</text>
</comment>
<dbReference type="EMBL" id="KQ982351">
    <property type="protein sequence ID" value="KYQ57287.1"/>
    <property type="molecule type" value="Genomic_DNA"/>
</dbReference>
<dbReference type="InterPro" id="IPR009947">
    <property type="entry name" value="NDUA7"/>
</dbReference>
<evidence type="ECO:0000256" key="7">
    <source>
        <dbReference type="ARBA" id="ARBA00022660"/>
    </source>
</evidence>
<keyword evidence="9" id="KW-0249">Electron transport</keyword>
<comment type="subcellular location">
    <subcellularLocation>
        <location evidence="2">Mitochondrion inner membrane</location>
        <topology evidence="2">Peripheral membrane protein</topology>
        <orientation evidence="2">Matrix side</orientation>
    </subcellularLocation>
</comment>
<evidence type="ECO:0000256" key="14">
    <source>
        <dbReference type="ARBA" id="ARBA00033401"/>
    </source>
</evidence>
<evidence type="ECO:0000313" key="17">
    <source>
        <dbReference type="Proteomes" id="UP000075809"/>
    </source>
</evidence>
<evidence type="ECO:0000313" key="16">
    <source>
        <dbReference type="EMBL" id="KYQ57287.1"/>
    </source>
</evidence>
<dbReference type="PANTHER" id="PTHR12485">
    <property type="entry name" value="NADH-UBIQUINONE OXIDOREDUCTASE SUBUNIT B"/>
    <property type="match status" value="1"/>
</dbReference>
<protein>
    <recommendedName>
        <fullName evidence="5">NADH dehydrogenase [ubiquinone] 1 alpha subcomplex subunit 7</fullName>
    </recommendedName>
    <alternativeName>
        <fullName evidence="14">Complex I-B14.5a</fullName>
    </alternativeName>
    <alternativeName>
        <fullName evidence="13">NADH-ubiquinone oxidoreductase subunit B14.5a</fullName>
    </alternativeName>
</protein>
<evidence type="ECO:0000256" key="8">
    <source>
        <dbReference type="ARBA" id="ARBA00022792"/>
    </source>
</evidence>
<evidence type="ECO:0000256" key="12">
    <source>
        <dbReference type="ARBA" id="ARBA00023136"/>
    </source>
</evidence>
<keyword evidence="7" id="KW-0679">Respiratory chain</keyword>
<keyword evidence="16" id="KW-0830">Ubiquinone</keyword>
<evidence type="ECO:0000256" key="1">
    <source>
        <dbReference type="ARBA" id="ARBA00003195"/>
    </source>
</evidence>
<dbReference type="Pfam" id="PF07347">
    <property type="entry name" value="CI-B14_5a"/>
    <property type="match status" value="1"/>
</dbReference>
<evidence type="ECO:0000256" key="10">
    <source>
        <dbReference type="ARBA" id="ARBA00022990"/>
    </source>
</evidence>
<proteinExistence type="inferred from homology"/>
<dbReference type="GO" id="GO:0006120">
    <property type="term" value="P:mitochondrial electron transport, NADH to ubiquinone"/>
    <property type="evidence" value="ECO:0007669"/>
    <property type="project" value="TreeGrafter"/>
</dbReference>
<keyword evidence="11" id="KW-0496">Mitochondrion</keyword>
<gene>
    <name evidence="16" type="ORF">ALC60_03809</name>
</gene>